<name>A0A0N7L842_PLAHL</name>
<dbReference type="RefSeq" id="XP_024585196.1">
    <property type="nucleotide sequence ID" value="XM_024719948.1"/>
</dbReference>
<dbReference type="GeneID" id="36401682"/>
<sequence length="96" mass="11028">MDKSYNRKSAREGKLNKISATGFQSGLEYLLKMLFGRNLGICIKSIYKRVNREKTHEARVQEFPEDHTRYSAESVWKSSAVGDLEATPIAQFSRKQ</sequence>
<keyword evidence="2" id="KW-1185">Reference proteome</keyword>
<evidence type="ECO:0000313" key="2">
    <source>
        <dbReference type="Proteomes" id="UP000054928"/>
    </source>
</evidence>
<reference evidence="2" key="1">
    <citation type="submission" date="2014-09" db="EMBL/GenBank/DDBJ databases">
        <authorList>
            <person name="Sharma Rahul"/>
            <person name="Thines Marco"/>
        </authorList>
    </citation>
    <scope>NUCLEOTIDE SEQUENCE [LARGE SCALE GENOMIC DNA]</scope>
</reference>
<organism evidence="1 2">
    <name type="scientific">Plasmopara halstedii</name>
    <name type="common">Downy mildew of sunflower</name>
    <dbReference type="NCBI Taxonomy" id="4781"/>
    <lineage>
        <taxon>Eukaryota</taxon>
        <taxon>Sar</taxon>
        <taxon>Stramenopiles</taxon>
        <taxon>Oomycota</taxon>
        <taxon>Peronosporomycetes</taxon>
        <taxon>Peronosporales</taxon>
        <taxon>Peronosporaceae</taxon>
        <taxon>Plasmopara</taxon>
    </lineage>
</organism>
<proteinExistence type="predicted"/>
<dbReference type="AlphaFoldDB" id="A0A0N7L842"/>
<evidence type="ECO:0000313" key="1">
    <source>
        <dbReference type="EMBL" id="CEG48827.1"/>
    </source>
</evidence>
<accession>A0A0N7L842</accession>
<dbReference type="EMBL" id="CCYD01003042">
    <property type="protein sequence ID" value="CEG48827.1"/>
    <property type="molecule type" value="Genomic_DNA"/>
</dbReference>
<protein>
    <submittedName>
        <fullName evidence="1">Uncharacterized protein</fullName>
    </submittedName>
</protein>
<dbReference type="Proteomes" id="UP000054928">
    <property type="component" value="Unassembled WGS sequence"/>
</dbReference>